<evidence type="ECO:0000256" key="7">
    <source>
        <dbReference type="RuleBase" id="RU368024"/>
    </source>
</evidence>
<dbReference type="Pfam" id="PF00326">
    <property type="entry name" value="Peptidase_S9"/>
    <property type="match status" value="1"/>
</dbReference>
<sequence length="844" mass="93588">MFSGLTSRSAAPLRGLNRVPRSLLLVCLLSAHPPASNRRFLSNTPVKMSAQQNAPGWKTQPNPYPQARRDDKASLTYKSAAKGSVTVPEPYVWLEQPPSQSQETKDWVHAQAKLTQDYLDGCQPDLDILKSRIEKNFDFARFSCPSLKGDGNYYYSFNSGLSPQSLIYRANKQQVDANAGKNQRDPIGDIFFDSNLLSADGTVALSFTTFSHSGKYMAYGISKSGSDWVEIFVRETAKPFKLDDAHYNANGTIKLPKDELAKYVDSTGGKDRLEDKLENVKFSGATFTHDDKGLFYQTYPSVSVSDKGTETDANKDAQLWYHRIGTPQSEDILVVSKDVKVPESMWSTNVAHDGNFLMLYNGKDTDTKERVFVLPLQDQGLSASAKQLKWIPLALSFKYVLNYVTNKGNRFYFMTNKDAPNYRLVSVDLDPAKQAQPTDNVWELTGQDAELRDVIPEEKDALLSSVQVIDHNKLLVVYSRDVKDELYQYELESGKQVERLLPDLVGTIEQIAARHDDDHAFVKFGSFVNPGQVVRLDWQADSLPSATKAKQTAYYDTHVEGIKAKDFVSEQVFITSKDGTRVPMFVTHPKTVQKDGSAPAILYFYGGFNIPITPVFSPSMMSWISSYNGVLAFVNCRGGGEYGDKWHEAGTLLNKQNVFDDALSAAKYLHESGYAAKGKIILSGGSNGGLGVAACINQQLPEHGIGAGIADVGVMDMLKFHTWTIGKAWCADYGNPTEDPEIFDYVYKYSPLHNVDASKVYPTTVLACADHDDRVVPAHSFKLMAEMQHKLANNPNPLLLRVEIDAGHGAGKSTQKRIQEAAEKYAIVGRALGLKVREDGSSRL</sequence>
<dbReference type="Proteomes" id="UP000306050">
    <property type="component" value="Chromosome SGRAM_19"/>
</dbReference>
<dbReference type="FunFam" id="3.40.50.1820:FF:000005">
    <property type="entry name" value="Prolyl endopeptidase"/>
    <property type="match status" value="1"/>
</dbReference>
<comment type="catalytic activity">
    <reaction evidence="1">
        <text>Hydrolysis of Pro-|-Xaa &gt;&gt; Ala-|-Xaa in oligopeptides.</text>
        <dbReference type="EC" id="3.4.21.26"/>
    </reaction>
</comment>
<dbReference type="InterPro" id="IPR002470">
    <property type="entry name" value="Peptidase_S9A"/>
</dbReference>
<dbReference type="GO" id="GO:0070012">
    <property type="term" value="F:oligopeptidase activity"/>
    <property type="evidence" value="ECO:0007669"/>
    <property type="project" value="TreeGrafter"/>
</dbReference>
<evidence type="ECO:0000313" key="12">
    <source>
        <dbReference type="Proteomes" id="UP000306050"/>
    </source>
</evidence>
<comment type="subunit">
    <text evidence="3">Monomer.</text>
</comment>
<evidence type="ECO:0000259" key="10">
    <source>
        <dbReference type="Pfam" id="PF02897"/>
    </source>
</evidence>
<evidence type="ECO:0000256" key="5">
    <source>
        <dbReference type="ARBA" id="ARBA00022801"/>
    </source>
</evidence>
<dbReference type="OrthoDB" id="248387at2759"/>
<gene>
    <name evidence="11" type="ORF">EX895_003046</name>
</gene>
<accession>A0A4U7KTW5</accession>
<dbReference type="InterPro" id="IPR051167">
    <property type="entry name" value="Prolyl_oligopep/macrocyclase"/>
</dbReference>
<evidence type="ECO:0000256" key="4">
    <source>
        <dbReference type="ARBA" id="ARBA00022670"/>
    </source>
</evidence>
<keyword evidence="6 7" id="KW-0720">Serine protease</keyword>
<comment type="caution">
    <text evidence="11">The sequence shown here is derived from an EMBL/GenBank/DDBJ whole genome shotgun (WGS) entry which is preliminary data.</text>
</comment>
<comment type="similarity">
    <text evidence="2 7">Belongs to the peptidase S9A family.</text>
</comment>
<evidence type="ECO:0000256" key="2">
    <source>
        <dbReference type="ARBA" id="ARBA00005228"/>
    </source>
</evidence>
<proteinExistence type="inferred from homology"/>
<keyword evidence="5 7" id="KW-0378">Hydrolase</keyword>
<dbReference type="Pfam" id="PF02897">
    <property type="entry name" value="Peptidase_S9_N"/>
    <property type="match status" value="1"/>
</dbReference>
<dbReference type="Gene3D" id="2.130.10.120">
    <property type="entry name" value="Prolyl oligopeptidase, N-terminal domain"/>
    <property type="match status" value="1"/>
</dbReference>
<dbReference type="InterPro" id="IPR029058">
    <property type="entry name" value="AB_hydrolase_fold"/>
</dbReference>
<dbReference type="SUPFAM" id="SSF50993">
    <property type="entry name" value="Peptidase/esterase 'gauge' domain"/>
    <property type="match status" value="1"/>
</dbReference>
<evidence type="ECO:0000259" key="9">
    <source>
        <dbReference type="Pfam" id="PF00326"/>
    </source>
</evidence>
<evidence type="ECO:0000256" key="8">
    <source>
        <dbReference type="SAM" id="MobiDB-lite"/>
    </source>
</evidence>
<evidence type="ECO:0000256" key="6">
    <source>
        <dbReference type="ARBA" id="ARBA00022825"/>
    </source>
</evidence>
<keyword evidence="12" id="KW-1185">Reference proteome</keyword>
<dbReference type="PANTHER" id="PTHR42881:SF2">
    <property type="entry name" value="PROLYL ENDOPEPTIDASE"/>
    <property type="match status" value="1"/>
</dbReference>
<dbReference type="GO" id="GO:0006508">
    <property type="term" value="P:proteolysis"/>
    <property type="evidence" value="ECO:0007669"/>
    <property type="project" value="UniProtKB-KW"/>
</dbReference>
<evidence type="ECO:0000256" key="1">
    <source>
        <dbReference type="ARBA" id="ARBA00001070"/>
    </source>
</evidence>
<dbReference type="AlphaFoldDB" id="A0A4U7KTW5"/>
<protein>
    <recommendedName>
        <fullName evidence="7">Prolyl endopeptidase</fullName>
        <ecNumber evidence="7">3.4.21.-</ecNumber>
    </recommendedName>
</protein>
<dbReference type="GO" id="GO:0004252">
    <property type="term" value="F:serine-type endopeptidase activity"/>
    <property type="evidence" value="ECO:0007669"/>
    <property type="project" value="UniProtKB-UniRule"/>
</dbReference>
<dbReference type="EC" id="3.4.21.-" evidence="7"/>
<dbReference type="PANTHER" id="PTHR42881">
    <property type="entry name" value="PROLYL ENDOPEPTIDASE"/>
    <property type="match status" value="1"/>
</dbReference>
<reference evidence="11 12" key="1">
    <citation type="submission" date="2019-05" db="EMBL/GenBank/DDBJ databases">
        <title>Sporisorium graminicola CBS 10092 draft sequencing and annotation.</title>
        <authorList>
            <person name="Solano-Gonzalez S."/>
            <person name="Caddick M.X."/>
            <person name="Darby A."/>
        </authorList>
    </citation>
    <scope>NUCLEOTIDE SEQUENCE [LARGE SCALE GENOMIC DNA]</scope>
    <source>
        <strain evidence="11 12">CBS 10092</strain>
    </source>
</reference>
<dbReference type="InterPro" id="IPR001375">
    <property type="entry name" value="Peptidase_S9_cat"/>
</dbReference>
<feature type="domain" description="Peptidase S9A N-terminal" evidence="10">
    <location>
        <begin position="65"/>
        <end position="543"/>
    </location>
</feature>
<feature type="region of interest" description="Disordered" evidence="8">
    <location>
        <begin position="47"/>
        <end position="69"/>
    </location>
</feature>
<feature type="domain" description="Peptidase S9 prolyl oligopeptidase catalytic" evidence="9">
    <location>
        <begin position="616"/>
        <end position="832"/>
    </location>
</feature>
<dbReference type="InterPro" id="IPR023302">
    <property type="entry name" value="Pept_S9A_N"/>
</dbReference>
<name>A0A4U7KTW5_9BASI</name>
<dbReference type="PRINTS" id="PR00862">
    <property type="entry name" value="PROLIGOPTASE"/>
</dbReference>
<dbReference type="SUPFAM" id="SSF53474">
    <property type="entry name" value="alpha/beta-Hydrolases"/>
    <property type="match status" value="1"/>
</dbReference>
<dbReference type="GO" id="GO:0005829">
    <property type="term" value="C:cytosol"/>
    <property type="evidence" value="ECO:0007669"/>
    <property type="project" value="TreeGrafter"/>
</dbReference>
<dbReference type="EMBL" id="SRRM01000011">
    <property type="protein sequence ID" value="TKY87950.1"/>
    <property type="molecule type" value="Genomic_DNA"/>
</dbReference>
<evidence type="ECO:0000313" key="11">
    <source>
        <dbReference type="EMBL" id="TKY87950.1"/>
    </source>
</evidence>
<evidence type="ECO:0000256" key="3">
    <source>
        <dbReference type="ARBA" id="ARBA00011245"/>
    </source>
</evidence>
<organism evidence="11 12">
    <name type="scientific">Sporisorium graminicola</name>
    <dbReference type="NCBI Taxonomy" id="280036"/>
    <lineage>
        <taxon>Eukaryota</taxon>
        <taxon>Fungi</taxon>
        <taxon>Dikarya</taxon>
        <taxon>Basidiomycota</taxon>
        <taxon>Ustilaginomycotina</taxon>
        <taxon>Ustilaginomycetes</taxon>
        <taxon>Ustilaginales</taxon>
        <taxon>Ustilaginaceae</taxon>
        <taxon>Sporisorium</taxon>
    </lineage>
</organism>
<dbReference type="Gene3D" id="3.40.50.1820">
    <property type="entry name" value="alpha/beta hydrolase"/>
    <property type="match status" value="1"/>
</dbReference>
<dbReference type="GeneID" id="40725941"/>
<dbReference type="KEGG" id="sgra:EX895_003046"/>
<dbReference type="RefSeq" id="XP_029739935.1">
    <property type="nucleotide sequence ID" value="XM_029883644.1"/>
</dbReference>
<keyword evidence="4 7" id="KW-0645">Protease</keyword>